<dbReference type="Proteomes" id="UP000009058">
    <property type="component" value="Chromosome 6"/>
</dbReference>
<name>G4NHR1_PYRO7</name>
<sequence>MRFSITTIIATLALSINAMPAQSEPAAVVNRDVSSSELAQMMRDTQTSNLPPHPSRRRPVTWTGGTPAGTRAPSQDPARDARSAASSGAVEALAAAKDMLDAVA</sequence>
<feature type="chain" id="PRO_5003466353" evidence="2">
    <location>
        <begin position="24"/>
        <end position="104"/>
    </location>
</feature>
<dbReference type="EMBL" id="CM001236">
    <property type="protein sequence ID" value="EHA47771.1"/>
    <property type="molecule type" value="Genomic_DNA"/>
</dbReference>
<dbReference type="AlphaFoldDB" id="G4NHR1"/>
<keyword evidence="4" id="KW-1185">Reference proteome</keyword>
<evidence type="ECO:0000256" key="2">
    <source>
        <dbReference type="SAM" id="SignalP"/>
    </source>
</evidence>
<proteinExistence type="predicted"/>
<dbReference type="VEuPathDB" id="FungiDB:MGG_12043"/>
<gene>
    <name evidence="3" type="ORF">MGG_12043</name>
</gene>
<protein>
    <submittedName>
        <fullName evidence="3">Uncharacterized protein</fullName>
    </submittedName>
</protein>
<organism evidence="3 4">
    <name type="scientific">Pyricularia oryzae (strain 70-15 / ATCC MYA-4617 / FGSC 8958)</name>
    <name type="common">Rice blast fungus</name>
    <name type="synonym">Magnaporthe oryzae</name>
    <dbReference type="NCBI Taxonomy" id="242507"/>
    <lineage>
        <taxon>Eukaryota</taxon>
        <taxon>Fungi</taxon>
        <taxon>Dikarya</taxon>
        <taxon>Ascomycota</taxon>
        <taxon>Pezizomycotina</taxon>
        <taxon>Sordariomycetes</taxon>
        <taxon>Sordariomycetidae</taxon>
        <taxon>Magnaporthales</taxon>
        <taxon>Pyriculariaceae</taxon>
        <taxon>Pyricularia</taxon>
    </lineage>
</organism>
<reference key="2">
    <citation type="submission" date="2011-05" db="EMBL/GenBank/DDBJ databases">
        <title>The Genome Sequence of Magnaporthe oryzae 70-15.</title>
        <authorList>
            <consortium name="The Broad Institute Genome Sequencing Platform"/>
            <person name="Ma L.-J."/>
            <person name="Dead R."/>
            <person name="Young S.K."/>
            <person name="Zeng Q."/>
            <person name="Gargeya S."/>
            <person name="Fitzgerald M."/>
            <person name="Haas B."/>
            <person name="Abouelleil A."/>
            <person name="Alvarado L."/>
            <person name="Arachchi H.M."/>
            <person name="Berlin A."/>
            <person name="Brown A."/>
            <person name="Chapman S.B."/>
            <person name="Chen Z."/>
            <person name="Dunbar C."/>
            <person name="Freedman E."/>
            <person name="Gearin G."/>
            <person name="Gellesch M."/>
            <person name="Goldberg J."/>
            <person name="Griggs A."/>
            <person name="Gujja S."/>
            <person name="Heiman D."/>
            <person name="Howarth C."/>
            <person name="Larson L."/>
            <person name="Lui A."/>
            <person name="MacDonald P.J.P."/>
            <person name="Mehta T."/>
            <person name="Montmayeur A."/>
            <person name="Murphy C."/>
            <person name="Neiman D."/>
            <person name="Pearson M."/>
            <person name="Priest M."/>
            <person name="Roberts A."/>
            <person name="Saif S."/>
            <person name="Shea T."/>
            <person name="Shenoy N."/>
            <person name="Sisk P."/>
            <person name="Stolte C."/>
            <person name="Sykes S."/>
            <person name="Yandava C."/>
            <person name="Wortman J."/>
            <person name="Nusbaum C."/>
            <person name="Birren B."/>
        </authorList>
    </citation>
    <scope>NUCLEOTIDE SEQUENCE</scope>
    <source>
        <strain>70-15</strain>
    </source>
</reference>
<accession>G4NHR1</accession>
<evidence type="ECO:0000256" key="1">
    <source>
        <dbReference type="SAM" id="MobiDB-lite"/>
    </source>
</evidence>
<evidence type="ECO:0000313" key="3">
    <source>
        <dbReference type="EMBL" id="EHA47771.1"/>
    </source>
</evidence>
<reference evidence="3 4" key="1">
    <citation type="journal article" date="2005" name="Nature">
        <title>The genome sequence of the rice blast fungus Magnaporthe grisea.</title>
        <authorList>
            <person name="Dean R.A."/>
            <person name="Talbot N.J."/>
            <person name="Ebbole D.J."/>
            <person name="Farman M.L."/>
            <person name="Mitchell T.K."/>
            <person name="Orbach M.J."/>
            <person name="Thon M."/>
            <person name="Kulkarni R."/>
            <person name="Xu J.R."/>
            <person name="Pan H."/>
            <person name="Read N.D."/>
            <person name="Lee Y.H."/>
            <person name="Carbone I."/>
            <person name="Brown D."/>
            <person name="Oh Y.Y."/>
            <person name="Donofrio N."/>
            <person name="Jeong J.S."/>
            <person name="Soanes D.M."/>
            <person name="Djonovic S."/>
            <person name="Kolomiets E."/>
            <person name="Rehmeyer C."/>
            <person name="Li W."/>
            <person name="Harding M."/>
            <person name="Kim S."/>
            <person name="Lebrun M.H."/>
            <person name="Bohnert H."/>
            <person name="Coughlan S."/>
            <person name="Butler J."/>
            <person name="Calvo S."/>
            <person name="Ma L.J."/>
            <person name="Nicol R."/>
            <person name="Purcell S."/>
            <person name="Nusbaum C."/>
            <person name="Galagan J.E."/>
            <person name="Birren B.W."/>
        </authorList>
    </citation>
    <scope>NUCLEOTIDE SEQUENCE [LARGE SCALE GENOMIC DNA]</scope>
    <source>
        <strain evidence="4">70-15 / ATCC MYA-4617 / FGSC 8958</strain>
    </source>
</reference>
<dbReference type="GeneID" id="5049815"/>
<feature type="signal peptide" evidence="2">
    <location>
        <begin position="1"/>
        <end position="23"/>
    </location>
</feature>
<dbReference type="OrthoDB" id="10513130at2759"/>
<dbReference type="KEGG" id="mgr:MGG_12043"/>
<evidence type="ECO:0000313" key="4">
    <source>
        <dbReference type="Proteomes" id="UP000009058"/>
    </source>
</evidence>
<dbReference type="HOGENOM" id="CLU_2250662_0_0_1"/>
<dbReference type="RefSeq" id="XP_003720138.1">
    <property type="nucleotide sequence ID" value="XM_003720090.1"/>
</dbReference>
<keyword evidence="2" id="KW-0732">Signal</keyword>
<feature type="region of interest" description="Disordered" evidence="1">
    <location>
        <begin position="43"/>
        <end position="89"/>
    </location>
</feature>
<dbReference type="InParanoid" id="G4NHR1"/>